<accession>A0A841L9D4</accession>
<name>A0A841L9D4_9SPHN</name>
<comment type="caution">
    <text evidence="1">The sequence shown here is derived from an EMBL/GenBank/DDBJ whole genome shotgun (WGS) entry which is preliminary data.</text>
</comment>
<dbReference type="InterPro" id="IPR036388">
    <property type="entry name" value="WH-like_DNA-bd_sf"/>
</dbReference>
<dbReference type="PANTHER" id="PTHR34849">
    <property type="entry name" value="SSL5025 PROTEIN"/>
    <property type="match status" value="1"/>
</dbReference>
<dbReference type="AlphaFoldDB" id="A0A841L9D4"/>
<evidence type="ECO:0000313" key="2">
    <source>
        <dbReference type="Proteomes" id="UP000538147"/>
    </source>
</evidence>
<dbReference type="InterPro" id="IPR007367">
    <property type="entry name" value="DUF433"/>
</dbReference>
<keyword evidence="2" id="KW-1185">Reference proteome</keyword>
<dbReference type="PANTHER" id="PTHR34849:SF3">
    <property type="entry name" value="SSR2962 PROTEIN"/>
    <property type="match status" value="1"/>
</dbReference>
<protein>
    <submittedName>
        <fullName evidence="1">Uncharacterized protein (DUF433 family)</fullName>
    </submittedName>
</protein>
<dbReference type="Pfam" id="PF04255">
    <property type="entry name" value="DUF433"/>
    <property type="match status" value="1"/>
</dbReference>
<proteinExistence type="predicted"/>
<dbReference type="Gene3D" id="1.10.10.10">
    <property type="entry name" value="Winged helix-like DNA-binding domain superfamily/Winged helix DNA-binding domain"/>
    <property type="match status" value="1"/>
</dbReference>
<gene>
    <name evidence="1" type="ORF">FHS79_002416</name>
</gene>
<sequence length="76" mass="8075">MDSYLDHIESRPGVLGGKPCVKGTRMRVRDVLAYLAGGDSVDDLVAAFPYLSRADVLACLAFAADQADHPVLIAAE</sequence>
<reference evidence="1 2" key="1">
    <citation type="submission" date="2020-08" db="EMBL/GenBank/DDBJ databases">
        <title>Genomic Encyclopedia of Type Strains, Phase IV (KMG-IV): sequencing the most valuable type-strain genomes for metagenomic binning, comparative biology and taxonomic classification.</title>
        <authorList>
            <person name="Goeker M."/>
        </authorList>
    </citation>
    <scope>NUCLEOTIDE SEQUENCE [LARGE SCALE GENOMIC DNA]</scope>
    <source>
        <strain evidence="1 2">DSM 102189</strain>
    </source>
</reference>
<dbReference type="EMBL" id="JACIIV010000016">
    <property type="protein sequence ID" value="MBB6228231.1"/>
    <property type="molecule type" value="Genomic_DNA"/>
</dbReference>
<organism evidence="1 2">
    <name type="scientific">Polymorphobacter multimanifer</name>
    <dbReference type="NCBI Taxonomy" id="1070431"/>
    <lineage>
        <taxon>Bacteria</taxon>
        <taxon>Pseudomonadati</taxon>
        <taxon>Pseudomonadota</taxon>
        <taxon>Alphaproteobacteria</taxon>
        <taxon>Sphingomonadales</taxon>
        <taxon>Sphingosinicellaceae</taxon>
        <taxon>Polymorphobacter</taxon>
    </lineage>
</organism>
<evidence type="ECO:0000313" key="1">
    <source>
        <dbReference type="EMBL" id="MBB6228231.1"/>
    </source>
</evidence>
<dbReference type="InterPro" id="IPR009057">
    <property type="entry name" value="Homeodomain-like_sf"/>
</dbReference>
<dbReference type="SUPFAM" id="SSF46689">
    <property type="entry name" value="Homeodomain-like"/>
    <property type="match status" value="1"/>
</dbReference>
<dbReference type="Proteomes" id="UP000538147">
    <property type="component" value="Unassembled WGS sequence"/>
</dbReference>
<dbReference type="RefSeq" id="WP_184200179.1">
    <property type="nucleotide sequence ID" value="NZ_BMOX01000067.1"/>
</dbReference>